<evidence type="ECO:0000259" key="2">
    <source>
        <dbReference type="Pfam" id="PF06458"/>
    </source>
</evidence>
<dbReference type="PATRIC" id="fig|319652.3.peg.1490"/>
<dbReference type="Gene3D" id="3.10.20.320">
    <property type="entry name" value="Putative peptidoglycan bound protein (lpxtg motif)"/>
    <property type="match status" value="1"/>
</dbReference>
<evidence type="ECO:0000313" key="4">
    <source>
        <dbReference type="Proteomes" id="UP000051568"/>
    </source>
</evidence>
<dbReference type="InterPro" id="IPR009459">
    <property type="entry name" value="MucBP_dom"/>
</dbReference>
<sequence length="490" mass="53596">MVFLEVPIYAQKNTATGEIPTSTAASNISSASEVRPKIVVKYVNQNNKAIAAEKTVSGAVGSSYDATKLQKTIKGYRLKAKQNVTGRYAPHHAAIIFKYQGVKVKLTIRDIDDWKNDLDEEQGVKRAVTGYYGNRYKISPLKSDGETLISNPAILTGWFPLKSKMITLHYTQTMNDVVFSSDKSITVSEIILGRLTDVIQTYPNGEKIAVIVGRDGGYRVGTTQNKYSIVGFKLLKTLKRNETVNVVSANKTQTQVSVLSNGYVRLKRLMSGNDYQTDGSLTSPSGHVTSILTTVKEGMKSEVSEEGPGIPPTQVVQTWPSGEILTTLSINSSQLQVTLQDQAKHVLSTRIIKKASNAGTIFNLGQGRYLVYQIDAQKAVMATLISGNQYKRQTFGVHGAVKVSQGQLNLTSAAKTALKNGDLKAFIKAIADQNVKKIGNVKQLADKPKRAKKAANQELPATNESRITPLLGFSLLLILMSVYAKYKWVM</sequence>
<protein>
    <recommendedName>
        <fullName evidence="2">MucBP domain-containing protein</fullName>
    </recommendedName>
</protein>
<proteinExistence type="predicted"/>
<dbReference type="AlphaFoldDB" id="A0A0R2IMK1"/>
<dbReference type="EMBL" id="JQBR01000005">
    <property type="protein sequence ID" value="KRN66223.1"/>
    <property type="molecule type" value="Genomic_DNA"/>
</dbReference>
<gene>
    <name evidence="3" type="ORF">IV80_GL001472</name>
</gene>
<evidence type="ECO:0000313" key="3">
    <source>
        <dbReference type="EMBL" id="KRN66223.1"/>
    </source>
</evidence>
<keyword evidence="4" id="KW-1185">Reference proteome</keyword>
<comment type="caution">
    <text evidence="3">The sequence shown here is derived from an EMBL/GenBank/DDBJ whole genome shotgun (WGS) entry which is preliminary data.</text>
</comment>
<dbReference type="Pfam" id="PF06458">
    <property type="entry name" value="MucBP"/>
    <property type="match status" value="1"/>
</dbReference>
<evidence type="ECO:0000256" key="1">
    <source>
        <dbReference type="ARBA" id="ARBA00022737"/>
    </source>
</evidence>
<dbReference type="STRING" id="319652.IV80_GL001472"/>
<organism evidence="3 4">
    <name type="scientific">Pediococcus cellicola</name>
    <dbReference type="NCBI Taxonomy" id="319652"/>
    <lineage>
        <taxon>Bacteria</taxon>
        <taxon>Bacillati</taxon>
        <taxon>Bacillota</taxon>
        <taxon>Bacilli</taxon>
        <taxon>Lactobacillales</taxon>
        <taxon>Lactobacillaceae</taxon>
        <taxon>Pediococcus</taxon>
    </lineage>
</organism>
<accession>A0A0R2IMK1</accession>
<dbReference type="Proteomes" id="UP000051568">
    <property type="component" value="Unassembled WGS sequence"/>
</dbReference>
<reference evidence="3 4" key="1">
    <citation type="journal article" date="2015" name="Genome Announc.">
        <title>Expanding the biotechnology potential of lactobacilli through comparative genomics of 213 strains and associated genera.</title>
        <authorList>
            <person name="Sun Z."/>
            <person name="Harris H.M."/>
            <person name="McCann A."/>
            <person name="Guo C."/>
            <person name="Argimon S."/>
            <person name="Zhang W."/>
            <person name="Yang X."/>
            <person name="Jeffery I.B."/>
            <person name="Cooney J.C."/>
            <person name="Kagawa T.F."/>
            <person name="Liu W."/>
            <person name="Song Y."/>
            <person name="Salvetti E."/>
            <person name="Wrobel A."/>
            <person name="Rasinkangas P."/>
            <person name="Parkhill J."/>
            <person name="Rea M.C."/>
            <person name="O'Sullivan O."/>
            <person name="Ritari J."/>
            <person name="Douillard F.P."/>
            <person name="Paul Ross R."/>
            <person name="Yang R."/>
            <person name="Briner A.E."/>
            <person name="Felis G.E."/>
            <person name="de Vos W.M."/>
            <person name="Barrangou R."/>
            <person name="Klaenhammer T.R."/>
            <person name="Caufield P.W."/>
            <person name="Cui Y."/>
            <person name="Zhang H."/>
            <person name="O'Toole P.W."/>
        </authorList>
    </citation>
    <scope>NUCLEOTIDE SEQUENCE [LARGE SCALE GENOMIC DNA]</scope>
    <source>
        <strain evidence="3 4">DSM 17757</strain>
    </source>
</reference>
<keyword evidence="1" id="KW-0677">Repeat</keyword>
<feature type="domain" description="MucBP" evidence="2">
    <location>
        <begin position="37"/>
        <end position="100"/>
    </location>
</feature>
<name>A0A0R2IMK1_9LACO</name>